<organism evidence="4 5">
    <name type="scientific">Pengzhenrongella frigida</name>
    <dbReference type="NCBI Taxonomy" id="1259133"/>
    <lineage>
        <taxon>Bacteria</taxon>
        <taxon>Bacillati</taxon>
        <taxon>Actinomycetota</taxon>
        <taxon>Actinomycetes</taxon>
        <taxon>Micrococcales</taxon>
        <taxon>Pengzhenrongella</taxon>
    </lineage>
</organism>
<gene>
    <name evidence="4" type="ORF">EUA98_17470</name>
</gene>
<dbReference type="Proteomes" id="UP000293764">
    <property type="component" value="Unassembled WGS sequence"/>
</dbReference>
<dbReference type="RefSeq" id="WP_165372887.1">
    <property type="nucleotide sequence ID" value="NZ_SDWW01000058.1"/>
</dbReference>
<dbReference type="Gene3D" id="3.40.50.300">
    <property type="entry name" value="P-loop containing nucleotide triphosphate hydrolases"/>
    <property type="match status" value="1"/>
</dbReference>
<sequence length="399" mass="41156">MLHGRDAERDSLAALLDGAREARAGALVLHGEPGVGKTALLDDAVGTAAGLRVLRTQGLESESPLAFAALHRLLRPLLPHLDRLPAPQARALGVAFGKQDGERVDPLLVGIGTLSLLTEAAEQRPVLAVVDDAHWLDPASADALLFTARRLGADRVVLLFSVRDGSATAFAHDGVPSLLVGRLDEVSARAVLQDCAGDAIALDVADRLLEQSGGNPLALVELAAGLSPAQLAGDAPTPAHLPLTADLERVFLDRARRLPTQVQSVVLVAAADDSGRTSTVSRAAALLGLDDGALAQAETSGLVVTDGDHLHVRHPLVRSAIYQAATGGERRAAHRALAAALEGQDDPDRQAWHAAAAADGPDETLAAALDAAGARAERRGGFVAACDAYERAAELTAGA</sequence>
<keyword evidence="5" id="KW-1185">Reference proteome</keyword>
<feature type="non-terminal residue" evidence="4">
    <location>
        <position position="399"/>
    </location>
</feature>
<dbReference type="Pfam" id="PF13191">
    <property type="entry name" value="AAA_16"/>
    <property type="match status" value="1"/>
</dbReference>
<dbReference type="InterPro" id="IPR027417">
    <property type="entry name" value="P-loop_NTPase"/>
</dbReference>
<dbReference type="AlphaFoldDB" id="A0A4Q5MVS8"/>
<dbReference type="GO" id="GO:0004016">
    <property type="term" value="F:adenylate cyclase activity"/>
    <property type="evidence" value="ECO:0007669"/>
    <property type="project" value="TreeGrafter"/>
</dbReference>
<dbReference type="PANTHER" id="PTHR16305:SF35">
    <property type="entry name" value="TRANSCRIPTIONAL ACTIVATOR DOMAIN"/>
    <property type="match status" value="1"/>
</dbReference>
<dbReference type="InterPro" id="IPR041664">
    <property type="entry name" value="AAA_16"/>
</dbReference>
<comment type="caution">
    <text evidence="4">The sequence shown here is derived from an EMBL/GenBank/DDBJ whole genome shotgun (WGS) entry which is preliminary data.</text>
</comment>
<keyword evidence="1" id="KW-0547">Nucleotide-binding</keyword>
<dbReference type="PANTHER" id="PTHR16305">
    <property type="entry name" value="TESTICULAR SOLUBLE ADENYLYL CYCLASE"/>
    <property type="match status" value="1"/>
</dbReference>
<name>A0A4Q5MVS8_9MICO</name>
<proteinExistence type="predicted"/>
<evidence type="ECO:0000313" key="5">
    <source>
        <dbReference type="Proteomes" id="UP000293764"/>
    </source>
</evidence>
<dbReference type="GO" id="GO:0005524">
    <property type="term" value="F:ATP binding"/>
    <property type="evidence" value="ECO:0007669"/>
    <property type="project" value="UniProtKB-KW"/>
</dbReference>
<accession>A0A4Q5MVS8</accession>
<dbReference type="GO" id="GO:0005737">
    <property type="term" value="C:cytoplasm"/>
    <property type="evidence" value="ECO:0007669"/>
    <property type="project" value="TreeGrafter"/>
</dbReference>
<evidence type="ECO:0000256" key="1">
    <source>
        <dbReference type="ARBA" id="ARBA00022741"/>
    </source>
</evidence>
<feature type="domain" description="Orc1-like AAA ATPase" evidence="3">
    <location>
        <begin position="4"/>
        <end position="158"/>
    </location>
</feature>
<reference evidence="4 5" key="1">
    <citation type="submission" date="2019-01" db="EMBL/GenBank/DDBJ databases">
        <title>Novel species of Cellulomonas.</title>
        <authorList>
            <person name="Liu Q."/>
            <person name="Xin Y.-H."/>
        </authorList>
    </citation>
    <scope>NUCLEOTIDE SEQUENCE [LARGE SCALE GENOMIC DNA]</scope>
    <source>
        <strain evidence="4 5">HLT2-17</strain>
    </source>
</reference>
<protein>
    <submittedName>
        <fullName evidence="4">Helix-turn-helix transcriptional regulator</fullName>
    </submittedName>
</protein>
<evidence type="ECO:0000256" key="2">
    <source>
        <dbReference type="ARBA" id="ARBA00022840"/>
    </source>
</evidence>
<evidence type="ECO:0000313" key="4">
    <source>
        <dbReference type="EMBL" id="RYV49668.1"/>
    </source>
</evidence>
<dbReference type="EMBL" id="SDWW01000058">
    <property type="protein sequence ID" value="RYV49668.1"/>
    <property type="molecule type" value="Genomic_DNA"/>
</dbReference>
<evidence type="ECO:0000259" key="3">
    <source>
        <dbReference type="Pfam" id="PF13191"/>
    </source>
</evidence>
<dbReference type="SUPFAM" id="SSF52540">
    <property type="entry name" value="P-loop containing nucleoside triphosphate hydrolases"/>
    <property type="match status" value="1"/>
</dbReference>
<keyword evidence="2" id="KW-0067">ATP-binding</keyword>